<protein>
    <submittedName>
        <fullName evidence="2">Uncharacterized protein</fullName>
    </submittedName>
</protein>
<proteinExistence type="predicted"/>
<name>G4NXG3_BACS4</name>
<gene>
    <name evidence="2" type="ordered locus">GYO_2874</name>
</gene>
<evidence type="ECO:0000256" key="1">
    <source>
        <dbReference type="SAM" id="Phobius"/>
    </source>
</evidence>
<keyword evidence="3" id="KW-1185">Reference proteome</keyword>
<keyword evidence="1" id="KW-0812">Transmembrane</keyword>
<dbReference type="Proteomes" id="UP000002651">
    <property type="component" value="Chromosome"/>
</dbReference>
<sequence>MIVGNRPGTVRAAGVFILVPIDITIVFFTAITFISSIGWSSGKC</sequence>
<organism evidence="2 3">
    <name type="scientific">Bacillus spizizenii (strain DSM 15029 / JCM 12233 / NBRC 101239 / NRRL B-23049 / TU-B-10)</name>
    <name type="common">Bacillus subtilis subsp. spizizenii</name>
    <dbReference type="NCBI Taxonomy" id="1052585"/>
    <lineage>
        <taxon>Bacteria</taxon>
        <taxon>Bacillati</taxon>
        <taxon>Bacillota</taxon>
        <taxon>Bacilli</taxon>
        <taxon>Bacillales</taxon>
        <taxon>Bacillaceae</taxon>
        <taxon>Bacillus</taxon>
    </lineage>
</organism>
<accession>G4NXG3</accession>
<evidence type="ECO:0000313" key="2">
    <source>
        <dbReference type="EMBL" id="AEP87482.1"/>
    </source>
</evidence>
<evidence type="ECO:0000313" key="3">
    <source>
        <dbReference type="Proteomes" id="UP000002651"/>
    </source>
</evidence>
<dbReference type="EMBL" id="CP002905">
    <property type="protein sequence ID" value="AEP87482.1"/>
    <property type="molecule type" value="Genomic_DNA"/>
</dbReference>
<reference evidence="2 3" key="1">
    <citation type="journal article" date="2012" name="J. Bacteriol.">
        <title>Whole-genome sequences of Bacillus subtilis and close relatives.</title>
        <authorList>
            <person name="Earl A.M."/>
            <person name="Eppinger M."/>
            <person name="Fricke W.F."/>
            <person name="Rosovitz M.J."/>
            <person name="Rasko D.A."/>
            <person name="Daugherty S."/>
            <person name="Losick R."/>
            <person name="Kolter R."/>
            <person name="Ravel J."/>
        </authorList>
    </citation>
    <scope>NUCLEOTIDE SEQUENCE [LARGE SCALE GENOMIC DNA]</scope>
    <source>
        <strain evidence="3">DSM 15029 / JCM 12233 / NBRC 101239 / NRRL B-23049 / TU-B-10</strain>
    </source>
</reference>
<keyword evidence="1" id="KW-1133">Transmembrane helix</keyword>
<keyword evidence="1" id="KW-0472">Membrane</keyword>
<feature type="transmembrane region" description="Helical" evidence="1">
    <location>
        <begin position="12"/>
        <end position="39"/>
    </location>
</feature>
<dbReference type="AlphaFoldDB" id="G4NXG3"/>
<dbReference type="HOGENOM" id="CLU_3212626_0_0_9"/>
<dbReference type="KEGG" id="bst:GYO_2874"/>